<comment type="similarity">
    <text evidence="1">Belongs to the GLTP family.</text>
</comment>
<dbReference type="GO" id="GO:0016020">
    <property type="term" value="C:membrane"/>
    <property type="evidence" value="ECO:0007669"/>
    <property type="project" value="TreeGrafter"/>
</dbReference>
<keyword evidence="5" id="KW-1185">Reference proteome</keyword>
<feature type="domain" description="Glycolipid transfer protein" evidence="4">
    <location>
        <begin position="118"/>
        <end position="266"/>
    </location>
</feature>
<protein>
    <submittedName>
        <fullName evidence="6">Ceramide-1-phosphate transfer protein-like</fullName>
    </submittedName>
</protein>
<dbReference type="GO" id="GO:1902388">
    <property type="term" value="F:ceramide 1-phosphate transfer activity"/>
    <property type="evidence" value="ECO:0007669"/>
    <property type="project" value="TreeGrafter"/>
</dbReference>
<gene>
    <name evidence="6" type="primary">LOC113431694</name>
</gene>
<dbReference type="GO" id="GO:0005829">
    <property type="term" value="C:cytosol"/>
    <property type="evidence" value="ECO:0007669"/>
    <property type="project" value="TreeGrafter"/>
</dbReference>
<sequence length="305" mass="33563">MGAPSHPSQLLLLLGVFLLVLLLHLSSWSLRQPGVGRGGELRGVQSAQPAARLPCTLAPCAWEGHRPKEGEGEEQPSPAPAPAGTPTAPLPLWGEEDFDIRQLQRAFSASLSPQGEILLGEYLHGWGQLLKLTDALGPAFGLISREAQSKISIMQWHQQGPQGPHYRTVQSMVDFELTSGLVGFRSLPARLPPSGCRTLLRLHRTLKWLELFLRRLGASREDESPSRMCAEAYRLALAPYHSWWVRQGAALAFLALPSRRELYHTILRVEQLAAGALVLTTVESLGRVYNVTQEVYSAHGMLDLP</sequence>
<evidence type="ECO:0000313" key="5">
    <source>
        <dbReference type="Proteomes" id="UP000504612"/>
    </source>
</evidence>
<dbReference type="KEGG" id="nss:113431694"/>
<dbReference type="Gene3D" id="1.10.3520.10">
    <property type="entry name" value="Glycolipid transfer protein"/>
    <property type="match status" value="1"/>
</dbReference>
<organism evidence="5 6">
    <name type="scientific">Notechis scutatus</name>
    <name type="common">mainland tiger snake</name>
    <dbReference type="NCBI Taxonomy" id="8663"/>
    <lineage>
        <taxon>Eukaryota</taxon>
        <taxon>Metazoa</taxon>
        <taxon>Chordata</taxon>
        <taxon>Craniata</taxon>
        <taxon>Vertebrata</taxon>
        <taxon>Euteleostomi</taxon>
        <taxon>Lepidosauria</taxon>
        <taxon>Squamata</taxon>
        <taxon>Bifurcata</taxon>
        <taxon>Unidentata</taxon>
        <taxon>Episquamata</taxon>
        <taxon>Toxicofera</taxon>
        <taxon>Serpentes</taxon>
        <taxon>Colubroidea</taxon>
        <taxon>Elapidae</taxon>
        <taxon>Hydrophiinae</taxon>
        <taxon>Notechis</taxon>
    </lineage>
</organism>
<dbReference type="Proteomes" id="UP000504612">
    <property type="component" value="Unplaced"/>
</dbReference>
<dbReference type="GO" id="GO:1902387">
    <property type="term" value="F:ceramide 1-phosphate binding"/>
    <property type="evidence" value="ECO:0007669"/>
    <property type="project" value="TreeGrafter"/>
</dbReference>
<evidence type="ECO:0000256" key="2">
    <source>
        <dbReference type="SAM" id="MobiDB-lite"/>
    </source>
</evidence>
<dbReference type="RefSeq" id="XP_026549763.1">
    <property type="nucleotide sequence ID" value="XM_026693978.1"/>
</dbReference>
<dbReference type="SUPFAM" id="SSF110004">
    <property type="entry name" value="Glycolipid transfer protein, GLTP"/>
    <property type="match status" value="1"/>
</dbReference>
<dbReference type="AlphaFoldDB" id="A0A6J1WA33"/>
<dbReference type="GO" id="GO:0032691">
    <property type="term" value="P:negative regulation of interleukin-1 beta production"/>
    <property type="evidence" value="ECO:0007669"/>
    <property type="project" value="UniProtKB-ARBA"/>
</dbReference>
<feature type="chain" id="PRO_5026744314" evidence="3">
    <location>
        <begin position="29"/>
        <end position="305"/>
    </location>
</feature>
<evidence type="ECO:0000313" key="6">
    <source>
        <dbReference type="RefSeq" id="XP_026549763.1"/>
    </source>
</evidence>
<accession>A0A6J1WA33</accession>
<dbReference type="InterPro" id="IPR036497">
    <property type="entry name" value="GLTP_sf"/>
</dbReference>
<dbReference type="FunFam" id="1.10.3520.10:FF:000002">
    <property type="entry name" value="Ceramide-1-phosphate transfer protein"/>
    <property type="match status" value="1"/>
</dbReference>
<evidence type="ECO:0000256" key="3">
    <source>
        <dbReference type="SAM" id="SignalP"/>
    </source>
</evidence>
<dbReference type="GeneID" id="113431694"/>
<evidence type="ECO:0000256" key="1">
    <source>
        <dbReference type="ARBA" id="ARBA00007148"/>
    </source>
</evidence>
<proteinExistence type="inferred from homology"/>
<evidence type="ECO:0000259" key="4">
    <source>
        <dbReference type="Pfam" id="PF08718"/>
    </source>
</evidence>
<feature type="signal peptide" evidence="3">
    <location>
        <begin position="1"/>
        <end position="28"/>
    </location>
</feature>
<dbReference type="PANTHER" id="PTHR10219:SF19">
    <property type="entry name" value="GLYCOLIPID TRANSFER PROTEIN DOMAIN-CONTAINING PROTEIN 2"/>
    <property type="match status" value="1"/>
</dbReference>
<keyword evidence="3" id="KW-0732">Signal</keyword>
<dbReference type="Pfam" id="PF08718">
    <property type="entry name" value="GLTP"/>
    <property type="match status" value="1"/>
</dbReference>
<dbReference type="InterPro" id="IPR014830">
    <property type="entry name" value="Glycolipid_transfer_prot_dom"/>
</dbReference>
<reference evidence="6" key="1">
    <citation type="submission" date="2025-08" db="UniProtKB">
        <authorList>
            <consortium name="RefSeq"/>
        </authorList>
    </citation>
    <scope>IDENTIFICATION</scope>
</reference>
<feature type="region of interest" description="Disordered" evidence="2">
    <location>
        <begin position="62"/>
        <end position="91"/>
    </location>
</feature>
<name>A0A6J1WA33_9SAUR</name>
<dbReference type="PANTHER" id="PTHR10219">
    <property type="entry name" value="GLYCOLIPID TRANSFER PROTEIN-RELATED"/>
    <property type="match status" value="1"/>
</dbReference>